<feature type="compositionally biased region" description="Pro residues" evidence="8">
    <location>
        <begin position="455"/>
        <end position="473"/>
    </location>
</feature>
<feature type="compositionally biased region" description="Acidic residues" evidence="8">
    <location>
        <begin position="165"/>
        <end position="174"/>
    </location>
</feature>
<comment type="caution">
    <text evidence="10">The sequence shown here is derived from an EMBL/GenBank/DDBJ whole genome shotgun (WGS) entry which is preliminary data.</text>
</comment>
<proteinExistence type="inferred from homology"/>
<feature type="compositionally biased region" description="Acidic residues" evidence="8">
    <location>
        <begin position="368"/>
        <end position="377"/>
    </location>
</feature>
<feature type="compositionally biased region" description="Low complexity" evidence="8">
    <location>
        <begin position="189"/>
        <end position="198"/>
    </location>
</feature>
<sequence length="923" mass="93713">MSGESPDRSDREREQESSEKTSENPGRVPQDAKVPGDDRGEAAAEAAQDDAQGGGGGSEESAENRPERDGGSGRGAADATGGENGAAGARPDGSAEPAAGSRGIAERAASRSDDGGEADDEAEDEPATDEATTMLRLPASDEAAGDRLTTELRVPAPDTDKIAAEDADEDEDEDPGVRAAAEPAGTGAGRASDAAADSAADDEAGEGDDADADEAADAGGKAGDGDADATAMLRLPASDAAVGDRLTTELRVPADAGDRGTTVLRLPADEDSAERPAEKPDEEPAGKENAAGDGDADATAMLPLPADSDSEADSEADSDDEGSGDRTPATTAVLPVPGDDSSLGETVPRGPVDPRKPVDENAAKGTAAEDDEGDDGGEPAPEPGASASGSAKPAVPEPTGADAEPAKPATEPAKPTTKPAASDTVPDEPAAAPEAAPAKPDQPPLAKPAAGADRPAPPRPAEAPAPAAEPAPAEPAAGPAVPPMPEQAPPPADADRDPLELLAALTNKPAPPPTPMRTLVRRVKIWTPLAVLVMIIFVVAQSLRPLPEPSLELTASETFTFDGELGEVPWPAQGQAQLNVAGLGSFGSSGEQEPVPIASVAKVMTAYVVLRDHPMEPGTDGAMIPVDQQAEEDAGLSADNESTVEVEAGTELTQREAIEAIMIASANNVARLLARWDAGSEEAFVEKMNEAAAELGMADTVYTDPSGLRPETVSTAADQVRLAEAVMRDPFFREVVRMPNYEDSNGRTHYNWNHLVPMNGVVGIKTGTTTAAGGNLMFAAEQEVGGTPRLIVGAVLAQPPHPSDNSILTGALSAGDALMRFAQAELVSEPLLPAGEVVGEVDDGLGGGVPLVITEDLPAVGWPGLEVRLELHERADGVPGSGAAGTEVGTLAVGEGDERVEVPVALAEDLSEPGFGARLTRIS</sequence>
<evidence type="ECO:0000256" key="5">
    <source>
        <dbReference type="ARBA" id="ARBA00022984"/>
    </source>
</evidence>
<feature type="compositionally biased region" description="Basic and acidic residues" evidence="8">
    <location>
        <begin position="62"/>
        <end position="71"/>
    </location>
</feature>
<organism evidence="10 11">
    <name type="scientific">Streptomyces chisholmiae</name>
    <dbReference type="NCBI Taxonomy" id="3075540"/>
    <lineage>
        <taxon>Bacteria</taxon>
        <taxon>Bacillati</taxon>
        <taxon>Actinomycetota</taxon>
        <taxon>Actinomycetes</taxon>
        <taxon>Kitasatosporales</taxon>
        <taxon>Streptomycetaceae</taxon>
        <taxon>Streptomyces</taxon>
    </lineage>
</organism>
<feature type="compositionally biased region" description="Basic and acidic residues" evidence="8">
    <location>
        <begin position="1"/>
        <end position="22"/>
    </location>
</feature>
<dbReference type="GO" id="GO:0016787">
    <property type="term" value="F:hydrolase activity"/>
    <property type="evidence" value="ECO:0007669"/>
    <property type="project" value="UniProtKB-KW"/>
</dbReference>
<dbReference type="SUPFAM" id="SSF56601">
    <property type="entry name" value="beta-lactamase/transpeptidase-like"/>
    <property type="match status" value="1"/>
</dbReference>
<dbReference type="RefSeq" id="WP_311668377.1">
    <property type="nucleotide sequence ID" value="NZ_JAVREO010000010.1"/>
</dbReference>
<evidence type="ECO:0000256" key="3">
    <source>
        <dbReference type="ARBA" id="ARBA00022801"/>
    </source>
</evidence>
<reference evidence="11" key="1">
    <citation type="submission" date="2023-07" db="EMBL/GenBank/DDBJ databases">
        <title>30 novel species of actinomycetes from the DSMZ collection.</title>
        <authorList>
            <person name="Nouioui I."/>
        </authorList>
    </citation>
    <scope>NUCLEOTIDE SEQUENCE [LARGE SCALE GENOMIC DNA]</scope>
    <source>
        <strain evidence="11">DSM 44915</strain>
    </source>
</reference>
<name>A0ABU2JTH5_9ACTN</name>
<dbReference type="InterPro" id="IPR012338">
    <property type="entry name" value="Beta-lactam/transpept-like"/>
</dbReference>
<feature type="compositionally biased region" description="Acidic residues" evidence="8">
    <location>
        <begin position="308"/>
        <end position="322"/>
    </location>
</feature>
<evidence type="ECO:0000259" key="9">
    <source>
        <dbReference type="Pfam" id="PF00768"/>
    </source>
</evidence>
<protein>
    <submittedName>
        <fullName evidence="10">Serine hydrolase</fullName>
    </submittedName>
</protein>
<dbReference type="PANTHER" id="PTHR21581:SF33">
    <property type="entry name" value="D-ALANYL-D-ALANINE CARBOXYPEPTIDASE DACB"/>
    <property type="match status" value="1"/>
</dbReference>
<accession>A0ABU2JTH5</accession>
<feature type="compositionally biased region" description="Low complexity" evidence="8">
    <location>
        <begin position="287"/>
        <end position="300"/>
    </location>
</feature>
<feature type="compositionally biased region" description="Acidic residues" evidence="8">
    <location>
        <begin position="115"/>
        <end position="128"/>
    </location>
</feature>
<feature type="region of interest" description="Disordered" evidence="8">
    <location>
        <begin position="1"/>
        <end position="496"/>
    </location>
</feature>
<gene>
    <name evidence="10" type="ORF">RM844_18585</name>
</gene>
<dbReference type="InterPro" id="IPR001967">
    <property type="entry name" value="Peptidase_S11_N"/>
</dbReference>
<dbReference type="Pfam" id="PF00768">
    <property type="entry name" value="Peptidase_S11"/>
    <property type="match status" value="1"/>
</dbReference>
<keyword evidence="6" id="KW-0961">Cell wall biogenesis/degradation</keyword>
<comment type="similarity">
    <text evidence="1 7">Belongs to the peptidase S11 family.</text>
</comment>
<dbReference type="PANTHER" id="PTHR21581">
    <property type="entry name" value="D-ALANYL-D-ALANINE CARBOXYPEPTIDASE"/>
    <property type="match status" value="1"/>
</dbReference>
<dbReference type="EMBL" id="JAVREO010000010">
    <property type="protein sequence ID" value="MDT0268293.1"/>
    <property type="molecule type" value="Genomic_DNA"/>
</dbReference>
<dbReference type="InterPro" id="IPR018044">
    <property type="entry name" value="Peptidase_S11"/>
</dbReference>
<keyword evidence="4" id="KW-0133">Cell shape</keyword>
<feature type="compositionally biased region" description="Basic and acidic residues" evidence="8">
    <location>
        <begin position="352"/>
        <end position="362"/>
    </location>
</feature>
<dbReference type="Proteomes" id="UP001183410">
    <property type="component" value="Unassembled WGS sequence"/>
</dbReference>
<feature type="compositionally biased region" description="Basic and acidic residues" evidence="8">
    <location>
        <begin position="104"/>
        <end position="114"/>
    </location>
</feature>
<keyword evidence="2" id="KW-0732">Signal</keyword>
<dbReference type="PRINTS" id="PR00725">
    <property type="entry name" value="DADACBPTASE1"/>
</dbReference>
<keyword evidence="5" id="KW-0573">Peptidoglycan synthesis</keyword>
<feature type="compositionally biased region" description="Basic and acidic residues" evidence="8">
    <location>
        <begin position="273"/>
        <end position="286"/>
    </location>
</feature>
<evidence type="ECO:0000256" key="1">
    <source>
        <dbReference type="ARBA" id="ARBA00007164"/>
    </source>
</evidence>
<evidence type="ECO:0000256" key="7">
    <source>
        <dbReference type="RuleBase" id="RU004016"/>
    </source>
</evidence>
<evidence type="ECO:0000313" key="10">
    <source>
        <dbReference type="EMBL" id="MDT0268293.1"/>
    </source>
</evidence>
<feature type="compositionally biased region" description="Low complexity" evidence="8">
    <location>
        <begin position="383"/>
        <end position="394"/>
    </location>
</feature>
<evidence type="ECO:0000256" key="4">
    <source>
        <dbReference type="ARBA" id="ARBA00022960"/>
    </source>
</evidence>
<feature type="compositionally biased region" description="Pro residues" evidence="8">
    <location>
        <begin position="480"/>
        <end position="492"/>
    </location>
</feature>
<evidence type="ECO:0000313" key="11">
    <source>
        <dbReference type="Proteomes" id="UP001183410"/>
    </source>
</evidence>
<feature type="compositionally biased region" description="Low complexity" evidence="8">
    <location>
        <begin position="406"/>
        <end position="439"/>
    </location>
</feature>
<keyword evidence="11" id="KW-1185">Reference proteome</keyword>
<evidence type="ECO:0000256" key="2">
    <source>
        <dbReference type="ARBA" id="ARBA00022729"/>
    </source>
</evidence>
<feature type="domain" description="Peptidase S11 D-alanyl-D-alanine carboxypeptidase A N-terminal" evidence="9">
    <location>
        <begin position="591"/>
        <end position="783"/>
    </location>
</feature>
<dbReference type="Gene3D" id="3.40.710.10">
    <property type="entry name" value="DD-peptidase/beta-lactamase superfamily"/>
    <property type="match status" value="1"/>
</dbReference>
<evidence type="ECO:0000256" key="8">
    <source>
        <dbReference type="SAM" id="MobiDB-lite"/>
    </source>
</evidence>
<keyword evidence="3 10" id="KW-0378">Hydrolase</keyword>
<feature type="compositionally biased region" description="Acidic residues" evidence="8">
    <location>
        <begin position="199"/>
        <end position="216"/>
    </location>
</feature>
<evidence type="ECO:0000256" key="6">
    <source>
        <dbReference type="ARBA" id="ARBA00023316"/>
    </source>
</evidence>